<reference evidence="3" key="1">
    <citation type="journal article" date="2005" name="Nature">
        <title>The map-based sequence of the rice genome.</title>
        <authorList>
            <consortium name="International rice genome sequencing project (IRGSP)"/>
            <person name="Matsumoto T."/>
            <person name="Wu J."/>
            <person name="Kanamori H."/>
            <person name="Katayose Y."/>
            <person name="Fujisawa M."/>
            <person name="Namiki N."/>
            <person name="Mizuno H."/>
            <person name="Yamamoto K."/>
            <person name="Antonio B.A."/>
            <person name="Baba T."/>
            <person name="Sakata K."/>
            <person name="Nagamura Y."/>
            <person name="Aoki H."/>
            <person name="Arikawa K."/>
            <person name="Arita K."/>
            <person name="Bito T."/>
            <person name="Chiden Y."/>
            <person name="Fujitsuka N."/>
            <person name="Fukunaka R."/>
            <person name="Hamada M."/>
            <person name="Harada C."/>
            <person name="Hayashi A."/>
            <person name="Hijishita S."/>
            <person name="Honda M."/>
            <person name="Hosokawa S."/>
            <person name="Ichikawa Y."/>
            <person name="Idonuma A."/>
            <person name="Iijima M."/>
            <person name="Ikeda M."/>
            <person name="Ikeno M."/>
            <person name="Ito K."/>
            <person name="Ito S."/>
            <person name="Ito T."/>
            <person name="Ito Y."/>
            <person name="Ito Y."/>
            <person name="Iwabuchi A."/>
            <person name="Kamiya K."/>
            <person name="Karasawa W."/>
            <person name="Kurita K."/>
            <person name="Katagiri S."/>
            <person name="Kikuta A."/>
            <person name="Kobayashi H."/>
            <person name="Kobayashi N."/>
            <person name="Machita K."/>
            <person name="Maehara T."/>
            <person name="Masukawa M."/>
            <person name="Mizubayashi T."/>
            <person name="Mukai Y."/>
            <person name="Nagasaki H."/>
            <person name="Nagata Y."/>
            <person name="Naito S."/>
            <person name="Nakashima M."/>
            <person name="Nakama Y."/>
            <person name="Nakamichi Y."/>
            <person name="Nakamura M."/>
            <person name="Meguro A."/>
            <person name="Negishi M."/>
            <person name="Ohta I."/>
            <person name="Ohta T."/>
            <person name="Okamoto M."/>
            <person name="Ono N."/>
            <person name="Saji S."/>
            <person name="Sakaguchi M."/>
            <person name="Sakai K."/>
            <person name="Shibata M."/>
            <person name="Shimokawa T."/>
            <person name="Song J."/>
            <person name="Takazaki Y."/>
            <person name="Terasawa K."/>
            <person name="Tsugane M."/>
            <person name="Tsuji K."/>
            <person name="Ueda S."/>
            <person name="Waki K."/>
            <person name="Yamagata H."/>
            <person name="Yamamoto M."/>
            <person name="Yamamoto S."/>
            <person name="Yamane H."/>
            <person name="Yoshiki S."/>
            <person name="Yoshihara R."/>
            <person name="Yukawa K."/>
            <person name="Zhong H."/>
            <person name="Yano M."/>
            <person name="Yuan Q."/>
            <person name="Ouyang S."/>
            <person name="Liu J."/>
            <person name="Jones K.M."/>
            <person name="Gansberger K."/>
            <person name="Moffat K."/>
            <person name="Hill J."/>
            <person name="Bera J."/>
            <person name="Fadrosh D."/>
            <person name="Jin S."/>
            <person name="Johri S."/>
            <person name="Kim M."/>
            <person name="Overton L."/>
            <person name="Reardon M."/>
            <person name="Tsitrin T."/>
            <person name="Vuong H."/>
            <person name="Weaver B."/>
            <person name="Ciecko A."/>
            <person name="Tallon L."/>
            <person name="Jackson J."/>
            <person name="Pai G."/>
            <person name="Aken S.V."/>
            <person name="Utterback T."/>
            <person name="Reidmuller S."/>
            <person name="Feldblyum T."/>
            <person name="Hsiao J."/>
            <person name="Zismann V."/>
            <person name="Iobst S."/>
            <person name="de Vazeille A.R."/>
            <person name="Buell C.R."/>
            <person name="Ying K."/>
            <person name="Li Y."/>
            <person name="Lu T."/>
            <person name="Huang Y."/>
            <person name="Zhao Q."/>
            <person name="Feng Q."/>
            <person name="Zhang L."/>
            <person name="Zhu J."/>
            <person name="Weng Q."/>
            <person name="Mu J."/>
            <person name="Lu Y."/>
            <person name="Fan D."/>
            <person name="Liu Y."/>
            <person name="Guan J."/>
            <person name="Zhang Y."/>
            <person name="Yu S."/>
            <person name="Liu X."/>
            <person name="Zhang Y."/>
            <person name="Hong G."/>
            <person name="Han B."/>
            <person name="Choisne N."/>
            <person name="Demange N."/>
            <person name="Orjeda G."/>
            <person name="Samain S."/>
            <person name="Cattolico L."/>
            <person name="Pelletier E."/>
            <person name="Couloux A."/>
            <person name="Segurens B."/>
            <person name="Wincker P."/>
            <person name="D'Hont A."/>
            <person name="Scarpelli C."/>
            <person name="Weissenbach J."/>
            <person name="Salanoubat M."/>
            <person name="Quetier F."/>
            <person name="Yu Y."/>
            <person name="Kim H.R."/>
            <person name="Rambo T."/>
            <person name="Currie J."/>
            <person name="Collura K."/>
            <person name="Luo M."/>
            <person name="Yang T."/>
            <person name="Ammiraju J.S.S."/>
            <person name="Engler F."/>
            <person name="Soderlund C."/>
            <person name="Wing R.A."/>
            <person name="Palmer L.E."/>
            <person name="de la Bastide M."/>
            <person name="Spiegel L."/>
            <person name="Nascimento L."/>
            <person name="Zutavern T."/>
            <person name="O'Shaughnessy A."/>
            <person name="Dike S."/>
            <person name="Dedhia N."/>
            <person name="Preston R."/>
            <person name="Balija V."/>
            <person name="McCombie W.R."/>
            <person name="Chow T."/>
            <person name="Chen H."/>
            <person name="Chung M."/>
            <person name="Chen C."/>
            <person name="Shaw J."/>
            <person name="Wu H."/>
            <person name="Hsiao K."/>
            <person name="Chao Y."/>
            <person name="Chu M."/>
            <person name="Cheng C."/>
            <person name="Hour A."/>
            <person name="Lee P."/>
            <person name="Lin S."/>
            <person name="Lin Y."/>
            <person name="Liou J."/>
            <person name="Liu S."/>
            <person name="Hsing Y."/>
            <person name="Raghuvanshi S."/>
            <person name="Mohanty A."/>
            <person name="Bharti A.K."/>
            <person name="Gaur A."/>
            <person name="Gupta V."/>
            <person name="Kumar D."/>
            <person name="Ravi V."/>
            <person name="Vij S."/>
            <person name="Kapur A."/>
            <person name="Khurana P."/>
            <person name="Khurana P."/>
            <person name="Khurana J.P."/>
            <person name="Tyagi A.K."/>
            <person name="Gaikwad K."/>
            <person name="Singh A."/>
            <person name="Dalal V."/>
            <person name="Srivastava S."/>
            <person name="Dixit A."/>
            <person name="Pal A.K."/>
            <person name="Ghazi I.A."/>
            <person name="Yadav M."/>
            <person name="Pandit A."/>
            <person name="Bhargava A."/>
            <person name="Sureshbabu K."/>
            <person name="Batra K."/>
            <person name="Sharma T.R."/>
            <person name="Mohapatra T."/>
            <person name="Singh N.K."/>
            <person name="Messing J."/>
            <person name="Nelson A.B."/>
            <person name="Fuks G."/>
            <person name="Kavchok S."/>
            <person name="Keizer G."/>
            <person name="Linton E."/>
            <person name="Llaca V."/>
            <person name="Song R."/>
            <person name="Tanyolac B."/>
            <person name="Young S."/>
            <person name="Ho-Il K."/>
            <person name="Hahn J.H."/>
            <person name="Sangsakoo G."/>
            <person name="Vanavichit A."/>
            <person name="de Mattos Luiz.A.T."/>
            <person name="Zimmer P.D."/>
            <person name="Malone G."/>
            <person name="Dellagostin O."/>
            <person name="de Oliveira A.C."/>
            <person name="Bevan M."/>
            <person name="Bancroft I."/>
            <person name="Minx P."/>
            <person name="Cordum H."/>
            <person name="Wilson R."/>
            <person name="Cheng Z."/>
            <person name="Jin W."/>
            <person name="Jiang J."/>
            <person name="Leong S.A."/>
            <person name="Iwama H."/>
            <person name="Gojobori T."/>
            <person name="Itoh T."/>
            <person name="Niimura Y."/>
            <person name="Fujii Y."/>
            <person name="Habara T."/>
            <person name="Sakai H."/>
            <person name="Sato Y."/>
            <person name="Wilson G."/>
            <person name="Kumar K."/>
            <person name="McCouch S."/>
            <person name="Juretic N."/>
            <person name="Hoen D."/>
            <person name="Wright S."/>
            <person name="Bruskiewich R."/>
            <person name="Bureau T."/>
            <person name="Miyao A."/>
            <person name="Hirochika H."/>
            <person name="Nishikawa T."/>
            <person name="Kadowaki K."/>
            <person name="Sugiura M."/>
            <person name="Burr B."/>
            <person name="Sasaki T."/>
        </authorList>
    </citation>
    <scope>NUCLEOTIDE SEQUENCE [LARGE SCALE GENOMIC DNA]</scope>
    <source>
        <strain evidence="3">cv. Nipponbare</strain>
    </source>
</reference>
<evidence type="ECO:0000313" key="3">
    <source>
        <dbReference type="Proteomes" id="UP000059680"/>
    </source>
</evidence>
<name>A0A0N7KQC4_ORYSJ</name>
<gene>
    <name evidence="2" type="ordered locus">Os09g0110625</name>
    <name evidence="2" type="ORF">OSNPB_090110625</name>
</gene>
<dbReference type="InParanoid" id="A0A0N7KQC4"/>
<keyword evidence="3" id="KW-1185">Reference proteome</keyword>
<feature type="compositionally biased region" description="Low complexity" evidence="1">
    <location>
        <begin position="87"/>
        <end position="96"/>
    </location>
</feature>
<proteinExistence type="predicted"/>
<feature type="region of interest" description="Disordered" evidence="1">
    <location>
        <begin position="72"/>
        <end position="105"/>
    </location>
</feature>
<evidence type="ECO:0000313" key="2">
    <source>
        <dbReference type="EMBL" id="BAT06826.1"/>
    </source>
</evidence>
<dbReference type="AlphaFoldDB" id="A0A0N7KQC4"/>
<organism evidence="2 3">
    <name type="scientific">Oryza sativa subsp. japonica</name>
    <name type="common">Rice</name>
    <dbReference type="NCBI Taxonomy" id="39947"/>
    <lineage>
        <taxon>Eukaryota</taxon>
        <taxon>Viridiplantae</taxon>
        <taxon>Streptophyta</taxon>
        <taxon>Embryophyta</taxon>
        <taxon>Tracheophyta</taxon>
        <taxon>Spermatophyta</taxon>
        <taxon>Magnoliopsida</taxon>
        <taxon>Liliopsida</taxon>
        <taxon>Poales</taxon>
        <taxon>Poaceae</taxon>
        <taxon>BOP clade</taxon>
        <taxon>Oryzoideae</taxon>
        <taxon>Oryzeae</taxon>
        <taxon>Oryzinae</taxon>
        <taxon>Oryza</taxon>
        <taxon>Oryza sativa</taxon>
    </lineage>
</organism>
<dbReference type="Proteomes" id="UP000059680">
    <property type="component" value="Chromosome 9"/>
</dbReference>
<evidence type="ECO:0000256" key="1">
    <source>
        <dbReference type="SAM" id="MobiDB-lite"/>
    </source>
</evidence>
<protein>
    <submittedName>
        <fullName evidence="2">Os09g0110625 protein</fullName>
    </submittedName>
</protein>
<reference evidence="2 3" key="2">
    <citation type="journal article" date="2013" name="Plant Cell Physiol.">
        <title>Rice Annotation Project Database (RAP-DB): an integrative and interactive database for rice genomics.</title>
        <authorList>
            <person name="Sakai H."/>
            <person name="Lee S.S."/>
            <person name="Tanaka T."/>
            <person name="Numa H."/>
            <person name="Kim J."/>
            <person name="Kawahara Y."/>
            <person name="Wakimoto H."/>
            <person name="Yang C.C."/>
            <person name="Iwamoto M."/>
            <person name="Abe T."/>
            <person name="Yamada Y."/>
            <person name="Muto A."/>
            <person name="Inokuchi H."/>
            <person name="Ikemura T."/>
            <person name="Matsumoto T."/>
            <person name="Sasaki T."/>
            <person name="Itoh T."/>
        </authorList>
    </citation>
    <scope>NUCLEOTIDE SEQUENCE [LARGE SCALE GENOMIC DNA]</scope>
    <source>
        <strain evidence="3">cv. Nipponbare</strain>
    </source>
</reference>
<dbReference type="PaxDb" id="39947-A0A0N7KQC4"/>
<dbReference type="EMBL" id="AP014965">
    <property type="protein sequence ID" value="BAT06826.1"/>
    <property type="molecule type" value="Genomic_DNA"/>
</dbReference>
<accession>A0A0N7KQC4</accession>
<sequence>MSSAKIPPSSRIPDVARRWWRHADAATTVSSLPPLVAVAAVIAVSEDDRARPPQASAGSDWFDRGCQSGRCGSEENIVDRDGPTPRASSAAAAIAAPEGDRALPP</sequence>
<reference evidence="2 3" key="3">
    <citation type="journal article" date="2013" name="Rice">
        <title>Improvement of the Oryza sativa Nipponbare reference genome using next generation sequence and optical map data.</title>
        <authorList>
            <person name="Kawahara Y."/>
            <person name="de la Bastide M."/>
            <person name="Hamilton J.P."/>
            <person name="Kanamori H."/>
            <person name="McCombie W.R."/>
            <person name="Ouyang S."/>
            <person name="Schwartz D.C."/>
            <person name="Tanaka T."/>
            <person name="Wu J."/>
            <person name="Zhou S."/>
            <person name="Childs K.L."/>
            <person name="Davidson R.M."/>
            <person name="Lin H."/>
            <person name="Quesada-Ocampo L."/>
            <person name="Vaillancourt B."/>
            <person name="Sakai H."/>
            <person name="Lee S.S."/>
            <person name="Kim J."/>
            <person name="Numa H."/>
            <person name="Itoh T."/>
            <person name="Buell C.R."/>
            <person name="Matsumoto T."/>
        </authorList>
    </citation>
    <scope>NUCLEOTIDE SEQUENCE [LARGE SCALE GENOMIC DNA]</scope>
    <source>
        <strain evidence="3">cv. Nipponbare</strain>
    </source>
</reference>